<keyword evidence="5" id="KW-0238">DNA-binding</keyword>
<comment type="function">
    <text evidence="5">Acts both as a biotin--[acetyl-CoA-carboxylase] ligase and a repressor.</text>
</comment>
<dbReference type="HAMAP" id="MF_00978">
    <property type="entry name" value="Bifunct_BirA"/>
    <property type="match status" value="1"/>
</dbReference>
<dbReference type="Gene3D" id="2.30.30.100">
    <property type="match status" value="1"/>
</dbReference>
<dbReference type="InterPro" id="IPR003142">
    <property type="entry name" value="BPL_C"/>
</dbReference>
<keyword evidence="5" id="KW-0805">Transcription regulation</keyword>
<dbReference type="SUPFAM" id="SSF46785">
    <property type="entry name" value="Winged helix' DNA-binding domain"/>
    <property type="match status" value="1"/>
</dbReference>
<dbReference type="InterPro" id="IPR045864">
    <property type="entry name" value="aa-tRNA-synth_II/BPL/LPL"/>
</dbReference>
<keyword evidence="2 5" id="KW-0547">Nucleotide-binding</keyword>
<dbReference type="InterPro" id="IPR011991">
    <property type="entry name" value="ArsR-like_HTH"/>
</dbReference>
<dbReference type="CDD" id="cd00090">
    <property type="entry name" value="HTH_ARSR"/>
    <property type="match status" value="1"/>
</dbReference>
<dbReference type="Pfam" id="PF03099">
    <property type="entry name" value="BPL_LplA_LipB"/>
    <property type="match status" value="1"/>
</dbReference>
<sequence length="333" mass="36467">MPRKAILAALKKADGYLSGEDLSRTLGMSRSAVWKHIVALRQEGYEIQAHTRLGYKLERASTFLIPAEVEPRLETERFGRNYHFHTSLPSSNITAKELARQGALEGTVVLTEEQTAGRGRLGRGWYSPPGLGIYMSLIMRPRIPLGQTPQVTLLASVAVCKALEAVTAVRPQIKWPNDILVNGKKLCGILTELNAEMEAVNYLVVGIGINLNQQPADFPGDVANVATSAAIAGGEPVDRIRFLTTLLSFFEADYDHWLQNGFGQLREEWLARAAGMGTTVRIIAGKQEWLGQAEGIDTDGALLVRNEDGELQRLISGEVSLRPEGGQGYDFGR</sequence>
<comment type="catalytic activity">
    <reaction evidence="5">
        <text>biotin + L-lysyl-[protein] + ATP = N(6)-biotinyl-L-lysyl-[protein] + AMP + diphosphate + H(+)</text>
        <dbReference type="Rhea" id="RHEA:11756"/>
        <dbReference type="Rhea" id="RHEA-COMP:9752"/>
        <dbReference type="Rhea" id="RHEA-COMP:10505"/>
        <dbReference type="ChEBI" id="CHEBI:15378"/>
        <dbReference type="ChEBI" id="CHEBI:29969"/>
        <dbReference type="ChEBI" id="CHEBI:30616"/>
        <dbReference type="ChEBI" id="CHEBI:33019"/>
        <dbReference type="ChEBI" id="CHEBI:57586"/>
        <dbReference type="ChEBI" id="CHEBI:83144"/>
        <dbReference type="ChEBI" id="CHEBI:456215"/>
        <dbReference type="EC" id="6.3.4.15"/>
    </reaction>
</comment>
<dbReference type="InterPro" id="IPR036388">
    <property type="entry name" value="WH-like_DNA-bd_sf"/>
</dbReference>
<feature type="domain" description="BPL/LPL catalytic" evidence="6">
    <location>
        <begin position="67"/>
        <end position="258"/>
    </location>
</feature>
<keyword evidence="8" id="KW-1185">Reference proteome</keyword>
<accession>A0ABR7T3J8</accession>
<keyword evidence="5" id="KW-0804">Transcription</keyword>
<dbReference type="InterPro" id="IPR008988">
    <property type="entry name" value="Transcriptional_repressor_C"/>
</dbReference>
<dbReference type="CDD" id="cd16442">
    <property type="entry name" value="BPL"/>
    <property type="match status" value="1"/>
</dbReference>
<evidence type="ECO:0000313" key="8">
    <source>
        <dbReference type="Proteomes" id="UP000617402"/>
    </source>
</evidence>
<evidence type="ECO:0000256" key="5">
    <source>
        <dbReference type="HAMAP-Rule" id="MF_00978"/>
    </source>
</evidence>
<reference evidence="7 8" key="1">
    <citation type="submission" date="2020-07" db="EMBL/GenBank/DDBJ databases">
        <title>Draft whole-genome sequence of Heliobacterium chlorum DSM 3682, type strain.</title>
        <authorList>
            <person name="Kyndt J.A."/>
            <person name="Meyer T.E."/>
            <person name="Imhoff J.F."/>
        </authorList>
    </citation>
    <scope>NUCLEOTIDE SEQUENCE [LARGE SCALE GENOMIC DNA]</scope>
    <source>
        <strain evidence="7 8">DSM 3682</strain>
    </source>
</reference>
<keyword evidence="3 5" id="KW-0067">ATP-binding</keyword>
<dbReference type="InterPro" id="IPR004143">
    <property type="entry name" value="BPL_LPL_catalytic"/>
</dbReference>
<evidence type="ECO:0000313" key="7">
    <source>
        <dbReference type="EMBL" id="MBC9784241.1"/>
    </source>
</evidence>
<dbReference type="SUPFAM" id="SSF50037">
    <property type="entry name" value="C-terminal domain of transcriptional repressors"/>
    <property type="match status" value="1"/>
</dbReference>
<proteinExistence type="inferred from homology"/>
<name>A0ABR7T3J8_HELCL</name>
<dbReference type="PANTHER" id="PTHR12835:SF5">
    <property type="entry name" value="BIOTIN--PROTEIN LIGASE"/>
    <property type="match status" value="1"/>
</dbReference>
<dbReference type="InterPro" id="IPR036390">
    <property type="entry name" value="WH_DNA-bd_sf"/>
</dbReference>
<dbReference type="InterPro" id="IPR013196">
    <property type="entry name" value="HTH_11"/>
</dbReference>
<dbReference type="PANTHER" id="PTHR12835">
    <property type="entry name" value="BIOTIN PROTEIN LIGASE"/>
    <property type="match status" value="1"/>
</dbReference>
<dbReference type="GO" id="GO:0004077">
    <property type="term" value="F:biotin--[biotin carboxyl-carrier protein] ligase activity"/>
    <property type="evidence" value="ECO:0007669"/>
    <property type="project" value="UniProtKB-EC"/>
</dbReference>
<dbReference type="SUPFAM" id="SSF55681">
    <property type="entry name" value="Class II aaRS and biotin synthetases"/>
    <property type="match status" value="1"/>
</dbReference>
<dbReference type="Gene3D" id="1.10.10.10">
    <property type="entry name" value="Winged helix-like DNA-binding domain superfamily/Winged helix DNA-binding domain"/>
    <property type="match status" value="1"/>
</dbReference>
<evidence type="ECO:0000256" key="3">
    <source>
        <dbReference type="ARBA" id="ARBA00022840"/>
    </source>
</evidence>
<feature type="binding site" evidence="5">
    <location>
        <position position="185"/>
    </location>
    <ligand>
        <name>biotin</name>
        <dbReference type="ChEBI" id="CHEBI:57586"/>
    </ligand>
</feature>
<comment type="caution">
    <text evidence="7">The sequence shown here is derived from an EMBL/GenBank/DDBJ whole genome shotgun (WGS) entry which is preliminary data.</text>
</comment>
<keyword evidence="5" id="KW-0678">Repressor</keyword>
<dbReference type="EC" id="6.3.4.15" evidence="5"/>
<feature type="binding site" evidence="5">
    <location>
        <position position="114"/>
    </location>
    <ligand>
        <name>biotin</name>
        <dbReference type="ChEBI" id="CHEBI:57586"/>
    </ligand>
</feature>
<dbReference type="NCBIfam" id="TIGR00121">
    <property type="entry name" value="birA_ligase"/>
    <property type="match status" value="1"/>
</dbReference>
<comment type="similarity">
    <text evidence="5">Belongs to the biotin--protein ligase family.</text>
</comment>
<dbReference type="InterPro" id="IPR004408">
    <property type="entry name" value="Biotin_CoA_COase_ligase"/>
</dbReference>
<evidence type="ECO:0000256" key="4">
    <source>
        <dbReference type="ARBA" id="ARBA00023267"/>
    </source>
</evidence>
<keyword evidence="4 5" id="KW-0092">Biotin</keyword>
<dbReference type="RefSeq" id="WP_188039350.1">
    <property type="nucleotide sequence ID" value="NZ_JACVHF010000004.1"/>
</dbReference>
<feature type="binding site" evidence="5">
    <location>
        <begin position="90"/>
        <end position="92"/>
    </location>
    <ligand>
        <name>biotin</name>
        <dbReference type="ChEBI" id="CHEBI:57586"/>
    </ligand>
</feature>
<feature type="DNA-binding region" description="H-T-H motif" evidence="5">
    <location>
        <begin position="19"/>
        <end position="38"/>
    </location>
</feature>
<dbReference type="PROSITE" id="PS51733">
    <property type="entry name" value="BPL_LPL_CATALYTIC"/>
    <property type="match status" value="1"/>
</dbReference>
<dbReference type="Pfam" id="PF08279">
    <property type="entry name" value="HTH_11"/>
    <property type="match status" value="1"/>
</dbReference>
<dbReference type="Proteomes" id="UP000617402">
    <property type="component" value="Unassembled WGS sequence"/>
</dbReference>
<dbReference type="Gene3D" id="3.30.930.10">
    <property type="entry name" value="Bira Bifunctional Protein, Domain 2"/>
    <property type="match status" value="1"/>
</dbReference>
<evidence type="ECO:0000256" key="1">
    <source>
        <dbReference type="ARBA" id="ARBA00022598"/>
    </source>
</evidence>
<dbReference type="InterPro" id="IPR030855">
    <property type="entry name" value="Bifunct_BirA"/>
</dbReference>
<dbReference type="Pfam" id="PF02237">
    <property type="entry name" value="BPL_C"/>
    <property type="match status" value="1"/>
</dbReference>
<organism evidence="7 8">
    <name type="scientific">Heliobacterium chlorum</name>
    <dbReference type="NCBI Taxonomy" id="2698"/>
    <lineage>
        <taxon>Bacteria</taxon>
        <taxon>Bacillati</taxon>
        <taxon>Bacillota</taxon>
        <taxon>Clostridia</taxon>
        <taxon>Eubacteriales</taxon>
        <taxon>Heliobacteriaceae</taxon>
        <taxon>Heliobacterium</taxon>
    </lineage>
</organism>
<protein>
    <recommendedName>
        <fullName evidence="5">Bifunctional ligase/repressor BirA</fullName>
    </recommendedName>
    <alternativeName>
        <fullName evidence="5">Biotin--[acetyl-CoA-carboxylase] ligase</fullName>
        <ecNumber evidence="5">6.3.4.15</ecNumber>
    </alternativeName>
    <alternativeName>
        <fullName evidence="5">Biotin--protein ligase</fullName>
    </alternativeName>
    <alternativeName>
        <fullName evidence="5">Biotin-[acetyl-CoA carboxylase] synthetase</fullName>
    </alternativeName>
</protein>
<gene>
    <name evidence="5" type="primary">birA</name>
    <name evidence="7" type="ORF">H1S01_06920</name>
</gene>
<keyword evidence="1 5" id="KW-0436">Ligase</keyword>
<dbReference type="EMBL" id="JACVHF010000004">
    <property type="protein sequence ID" value="MBC9784241.1"/>
    <property type="molecule type" value="Genomic_DNA"/>
</dbReference>
<evidence type="ECO:0000256" key="2">
    <source>
        <dbReference type="ARBA" id="ARBA00022741"/>
    </source>
</evidence>
<feature type="binding site" evidence="5">
    <location>
        <begin position="118"/>
        <end position="120"/>
    </location>
    <ligand>
        <name>biotin</name>
        <dbReference type="ChEBI" id="CHEBI:57586"/>
    </ligand>
</feature>
<evidence type="ECO:0000259" key="6">
    <source>
        <dbReference type="PROSITE" id="PS51733"/>
    </source>
</evidence>